<dbReference type="STRING" id="1797711.A2870_03005"/>
<keyword evidence="1" id="KW-0812">Transmembrane</keyword>
<dbReference type="AlphaFoldDB" id="A0A1F5G6X8"/>
<comment type="caution">
    <text evidence="2">The sequence shown here is derived from an EMBL/GenBank/DDBJ whole genome shotgun (WGS) entry which is preliminary data.</text>
</comment>
<gene>
    <name evidence="2" type="ORF">A2870_03005</name>
</gene>
<dbReference type="EMBL" id="MFAZ01000011">
    <property type="protein sequence ID" value="OGD87617.1"/>
    <property type="molecule type" value="Genomic_DNA"/>
</dbReference>
<organism evidence="2 3">
    <name type="scientific">Candidatus Curtissbacteria bacterium RIFCSPHIGHO2_01_FULL_41_11</name>
    <dbReference type="NCBI Taxonomy" id="1797711"/>
    <lineage>
        <taxon>Bacteria</taxon>
        <taxon>Candidatus Curtissiibacteriota</taxon>
    </lineage>
</organism>
<dbReference type="Proteomes" id="UP000179102">
    <property type="component" value="Unassembled WGS sequence"/>
</dbReference>
<reference evidence="2 3" key="1">
    <citation type="journal article" date="2016" name="Nat. Commun.">
        <title>Thousands of microbial genomes shed light on interconnected biogeochemical processes in an aquifer system.</title>
        <authorList>
            <person name="Anantharaman K."/>
            <person name="Brown C.T."/>
            <person name="Hug L.A."/>
            <person name="Sharon I."/>
            <person name="Castelle C.J."/>
            <person name="Probst A.J."/>
            <person name="Thomas B.C."/>
            <person name="Singh A."/>
            <person name="Wilkins M.J."/>
            <person name="Karaoz U."/>
            <person name="Brodie E.L."/>
            <person name="Williams K.H."/>
            <person name="Hubbard S.S."/>
            <person name="Banfield J.F."/>
        </authorList>
    </citation>
    <scope>NUCLEOTIDE SEQUENCE [LARGE SCALE GENOMIC DNA]</scope>
</reference>
<keyword evidence="1" id="KW-1133">Transmembrane helix</keyword>
<name>A0A1F5G6X8_9BACT</name>
<protein>
    <submittedName>
        <fullName evidence="2">Uncharacterized protein</fullName>
    </submittedName>
</protein>
<sequence length="114" mass="12820">MPERQEHSHIGESPDPFSQRILRLAHQGLKQTPEFVKRHSRIVGGGVVISGAVIVATYAIHNMFTSRGHEVSDDEIIGHFTEASMLLDEHNMHSDEKAKKIARVRQKIASVIHH</sequence>
<evidence type="ECO:0000256" key="1">
    <source>
        <dbReference type="SAM" id="Phobius"/>
    </source>
</evidence>
<evidence type="ECO:0000313" key="2">
    <source>
        <dbReference type="EMBL" id="OGD87617.1"/>
    </source>
</evidence>
<feature type="transmembrane region" description="Helical" evidence="1">
    <location>
        <begin position="42"/>
        <end position="60"/>
    </location>
</feature>
<keyword evidence="1" id="KW-0472">Membrane</keyword>
<proteinExistence type="predicted"/>
<evidence type="ECO:0000313" key="3">
    <source>
        <dbReference type="Proteomes" id="UP000179102"/>
    </source>
</evidence>
<accession>A0A1F5G6X8</accession>